<dbReference type="Gramene" id="PSS15706">
    <property type="protein sequence ID" value="PSS15706"/>
    <property type="gene ID" value="CEY00_Acc13198"/>
</dbReference>
<dbReference type="PANTHER" id="PTHR47926">
    <property type="entry name" value="PENTATRICOPEPTIDE REPEAT-CONTAINING PROTEIN"/>
    <property type="match status" value="1"/>
</dbReference>
<dbReference type="Gene3D" id="1.25.40.10">
    <property type="entry name" value="Tetratricopeptide repeat domain"/>
    <property type="match status" value="5"/>
</dbReference>
<dbReference type="OrthoDB" id="185373at2759"/>
<dbReference type="InterPro" id="IPR046849">
    <property type="entry name" value="E2_motif"/>
</dbReference>
<accession>A0A2R6QVC9</accession>
<dbReference type="Pfam" id="PF01535">
    <property type="entry name" value="PPR"/>
    <property type="match status" value="5"/>
</dbReference>
<dbReference type="FunFam" id="1.25.40.10:FF:000381">
    <property type="entry name" value="Pentatricopeptide repeat-containing protein"/>
    <property type="match status" value="1"/>
</dbReference>
<dbReference type="Pfam" id="PF13041">
    <property type="entry name" value="PPR_2"/>
    <property type="match status" value="2"/>
</dbReference>
<dbReference type="Pfam" id="PF20431">
    <property type="entry name" value="E_motif"/>
    <property type="match status" value="1"/>
</dbReference>
<dbReference type="NCBIfam" id="TIGR00756">
    <property type="entry name" value="PPR"/>
    <property type="match status" value="4"/>
</dbReference>
<evidence type="ECO:0000256" key="1">
    <source>
        <dbReference type="ARBA" id="ARBA00022737"/>
    </source>
</evidence>
<dbReference type="InterPro" id="IPR046960">
    <property type="entry name" value="PPR_At4g14850-like_plant"/>
</dbReference>
<evidence type="ECO:0000256" key="3">
    <source>
        <dbReference type="PROSITE-ProRule" id="PRU00708"/>
    </source>
</evidence>
<dbReference type="InParanoid" id="A0A2R6QVC9"/>
<gene>
    <name evidence="4" type="ORF">CEY00_Acc13198</name>
</gene>
<dbReference type="Pfam" id="PF20430">
    <property type="entry name" value="Eplus_motif"/>
    <property type="match status" value="1"/>
</dbReference>
<proteinExistence type="inferred from homology"/>
<comment type="caution">
    <text evidence="4">The sequence shown here is derived from an EMBL/GenBank/DDBJ whole genome shotgun (WGS) entry which is preliminary data.</text>
</comment>
<protein>
    <submittedName>
        <fullName evidence="4">Pentatricopeptide repeat-containing protein</fullName>
    </submittedName>
</protein>
<feature type="repeat" description="PPR" evidence="3">
    <location>
        <begin position="403"/>
        <end position="437"/>
    </location>
</feature>
<name>A0A2R6QVC9_ACTCC</name>
<feature type="repeat" description="PPR" evidence="3">
    <location>
        <begin position="508"/>
        <end position="542"/>
    </location>
</feature>
<sequence length="728" mass="81549">MRSRFPSLSTLSLLHSSIHKLPLLLHTHHLRSQCHHLTPPFSSSSAILTSCKDLQTLKKAHASFIISNGFEPVSVASKLIYLYSQFCDLEGAVSVFETVQEPNTFIWNAIIKAHVDLGIGDSAFSLYRQMRNLNIEHDGFTFPVLNRAVLLLQNSVLYGGFVHCLAIKMGFESDLYFCNTMIDVYVKSGCIGYACQVFVEMSQRDLVSWTSMISGYVYEGNIIGAFRFFEEMRLELEPGPVTVVIMLQVCCSHGSVIEGRQLHGFVIKRGFLIEGSLQNSILKMYANTGRIDDAEDFFSEIYRDVVSWNILISSYISIEDVMEVAKCFNKMQGEVRPSIETLTLVISASANSRNLLQGENLHCFAIKSRLYDTILQTSLLHFYAKCGELKRSAQMFSEIPFKNSITWSAMMSGLTEGGYFEQAIELFRQIRDSDLKPVAEMFNSLVVVYTHLGALKLGKGIHAYLIKNSFCNSEGDNAQLETAILNMYVRCGSISYAKTCFDRTIVRDLVAWTSMIEGCGAHGLGLEALQLFHQMVAEGVEPNGVTFLSLLSACSHSGLLMEGCGVFFSMKWRFGNEPDLNDYTCIVDLLGRSGKLKEALAIILKLVAFPDGRIWGALLAASRVHGNQKFAEYAAQRLLELEHDNAGYYTLISNVQALVERWDDVEEVRRRMKDDNLTKKPGWSCIEAKGSIHGFVSGDRSHPRMVEIYETVEVLSRKIHEIGCILGN</sequence>
<dbReference type="SUPFAM" id="SSF48452">
    <property type="entry name" value="TPR-like"/>
    <property type="match status" value="1"/>
</dbReference>
<dbReference type="InterPro" id="IPR046848">
    <property type="entry name" value="E_motif"/>
</dbReference>
<evidence type="ECO:0000256" key="2">
    <source>
        <dbReference type="ARBA" id="ARBA00061659"/>
    </source>
</evidence>
<reference evidence="4 5" key="1">
    <citation type="submission" date="2017-07" db="EMBL/GenBank/DDBJ databases">
        <title>An improved, manually edited Actinidia chinensis var. chinensis (kiwifruit) genome highlights the challenges associated with draft genomes and gene prediction in plants.</title>
        <authorList>
            <person name="Pilkington S."/>
            <person name="Crowhurst R."/>
            <person name="Hilario E."/>
            <person name="Nardozza S."/>
            <person name="Fraser L."/>
            <person name="Peng Y."/>
            <person name="Gunaseelan K."/>
            <person name="Simpson R."/>
            <person name="Tahir J."/>
            <person name="Deroles S."/>
            <person name="Templeton K."/>
            <person name="Luo Z."/>
            <person name="Davy M."/>
            <person name="Cheng C."/>
            <person name="Mcneilage M."/>
            <person name="Scaglione D."/>
            <person name="Liu Y."/>
            <person name="Zhang Q."/>
            <person name="Datson P."/>
            <person name="De Silva N."/>
            <person name="Gardiner S."/>
            <person name="Bassett H."/>
            <person name="Chagne D."/>
            <person name="Mccallum J."/>
            <person name="Dzierzon H."/>
            <person name="Deng C."/>
            <person name="Wang Y.-Y."/>
            <person name="Barron N."/>
            <person name="Manako K."/>
            <person name="Bowen J."/>
            <person name="Foster T."/>
            <person name="Erridge Z."/>
            <person name="Tiffin H."/>
            <person name="Waite C."/>
            <person name="Davies K."/>
            <person name="Grierson E."/>
            <person name="Laing W."/>
            <person name="Kirk R."/>
            <person name="Chen X."/>
            <person name="Wood M."/>
            <person name="Montefiori M."/>
            <person name="Brummell D."/>
            <person name="Schwinn K."/>
            <person name="Catanach A."/>
            <person name="Fullerton C."/>
            <person name="Li D."/>
            <person name="Meiyalaghan S."/>
            <person name="Nieuwenhuizen N."/>
            <person name="Read N."/>
            <person name="Prakash R."/>
            <person name="Hunter D."/>
            <person name="Zhang H."/>
            <person name="Mckenzie M."/>
            <person name="Knabel M."/>
            <person name="Harris A."/>
            <person name="Allan A."/>
            <person name="Chen A."/>
            <person name="Janssen B."/>
            <person name="Plunkett B."/>
            <person name="Dwamena C."/>
            <person name="Voogd C."/>
            <person name="Leif D."/>
            <person name="Lafferty D."/>
            <person name="Souleyre E."/>
            <person name="Varkonyi-Gasic E."/>
            <person name="Gambi F."/>
            <person name="Hanley J."/>
            <person name="Yao J.-L."/>
            <person name="Cheung J."/>
            <person name="David K."/>
            <person name="Warren B."/>
            <person name="Marsh K."/>
            <person name="Snowden K."/>
            <person name="Lin-Wang K."/>
            <person name="Brian L."/>
            <person name="Martinez-Sanchez M."/>
            <person name="Wang M."/>
            <person name="Ileperuma N."/>
            <person name="Macnee N."/>
            <person name="Campin R."/>
            <person name="Mcatee P."/>
            <person name="Drummond R."/>
            <person name="Espley R."/>
            <person name="Ireland H."/>
            <person name="Wu R."/>
            <person name="Atkinson R."/>
            <person name="Karunairetnam S."/>
            <person name="Bulley S."/>
            <person name="Chunkath S."/>
            <person name="Hanley Z."/>
            <person name="Storey R."/>
            <person name="Thrimawithana A."/>
            <person name="Thomson S."/>
            <person name="David C."/>
            <person name="Testolin R."/>
        </authorList>
    </citation>
    <scope>NUCLEOTIDE SEQUENCE [LARGE SCALE GENOMIC DNA]</scope>
    <source>
        <strain evidence="5">cv. Red5</strain>
        <tissue evidence="4">Young leaf</tissue>
    </source>
</reference>
<dbReference type="Proteomes" id="UP000241394">
    <property type="component" value="Chromosome LG12"/>
</dbReference>
<feature type="repeat" description="PPR" evidence="3">
    <location>
        <begin position="205"/>
        <end position="235"/>
    </location>
</feature>
<dbReference type="FunFam" id="1.25.40.10:FF:000277">
    <property type="entry name" value="Pentatricopeptide repeat-containing protein, mitochondrial"/>
    <property type="match status" value="1"/>
</dbReference>
<dbReference type="OMA" id="GWSCIEA"/>
<keyword evidence="5" id="KW-1185">Reference proteome</keyword>
<dbReference type="EMBL" id="NKQK01000012">
    <property type="protein sequence ID" value="PSS15706.1"/>
    <property type="molecule type" value="Genomic_DNA"/>
</dbReference>
<dbReference type="PANTHER" id="PTHR47926:SF342">
    <property type="entry name" value="TETRATRICOPEPTIDE-LIKE HELICAL DOMAIN-CONTAINING PROTEIN-RELATED"/>
    <property type="match status" value="1"/>
</dbReference>
<keyword evidence="1" id="KW-0677">Repeat</keyword>
<dbReference type="InterPro" id="IPR011990">
    <property type="entry name" value="TPR-like_helical_dom_sf"/>
</dbReference>
<feature type="repeat" description="PPR" evidence="3">
    <location>
        <begin position="103"/>
        <end position="137"/>
    </location>
</feature>
<organism evidence="4 5">
    <name type="scientific">Actinidia chinensis var. chinensis</name>
    <name type="common">Chinese soft-hair kiwi</name>
    <dbReference type="NCBI Taxonomy" id="1590841"/>
    <lineage>
        <taxon>Eukaryota</taxon>
        <taxon>Viridiplantae</taxon>
        <taxon>Streptophyta</taxon>
        <taxon>Embryophyta</taxon>
        <taxon>Tracheophyta</taxon>
        <taxon>Spermatophyta</taxon>
        <taxon>Magnoliopsida</taxon>
        <taxon>eudicotyledons</taxon>
        <taxon>Gunneridae</taxon>
        <taxon>Pentapetalae</taxon>
        <taxon>asterids</taxon>
        <taxon>Ericales</taxon>
        <taxon>Actinidiaceae</taxon>
        <taxon>Actinidia</taxon>
    </lineage>
</organism>
<dbReference type="PROSITE" id="PS51375">
    <property type="entry name" value="PPR"/>
    <property type="match status" value="4"/>
</dbReference>
<dbReference type="InterPro" id="IPR002885">
    <property type="entry name" value="PPR_rpt"/>
</dbReference>
<evidence type="ECO:0000313" key="4">
    <source>
        <dbReference type="EMBL" id="PSS15706.1"/>
    </source>
</evidence>
<dbReference type="GO" id="GO:0003723">
    <property type="term" value="F:RNA binding"/>
    <property type="evidence" value="ECO:0007669"/>
    <property type="project" value="InterPro"/>
</dbReference>
<reference evidence="5" key="2">
    <citation type="journal article" date="2018" name="BMC Genomics">
        <title>A manually annotated Actinidia chinensis var. chinensis (kiwifruit) genome highlights the challenges associated with draft genomes and gene prediction in plants.</title>
        <authorList>
            <person name="Pilkington S.M."/>
            <person name="Crowhurst R."/>
            <person name="Hilario E."/>
            <person name="Nardozza S."/>
            <person name="Fraser L."/>
            <person name="Peng Y."/>
            <person name="Gunaseelan K."/>
            <person name="Simpson R."/>
            <person name="Tahir J."/>
            <person name="Deroles S.C."/>
            <person name="Templeton K."/>
            <person name="Luo Z."/>
            <person name="Davy M."/>
            <person name="Cheng C."/>
            <person name="McNeilage M."/>
            <person name="Scaglione D."/>
            <person name="Liu Y."/>
            <person name="Zhang Q."/>
            <person name="Datson P."/>
            <person name="De Silva N."/>
            <person name="Gardiner S.E."/>
            <person name="Bassett H."/>
            <person name="Chagne D."/>
            <person name="McCallum J."/>
            <person name="Dzierzon H."/>
            <person name="Deng C."/>
            <person name="Wang Y.Y."/>
            <person name="Barron L."/>
            <person name="Manako K."/>
            <person name="Bowen J."/>
            <person name="Foster T.M."/>
            <person name="Erridge Z.A."/>
            <person name="Tiffin H."/>
            <person name="Waite C.N."/>
            <person name="Davies K.M."/>
            <person name="Grierson E.P."/>
            <person name="Laing W.A."/>
            <person name="Kirk R."/>
            <person name="Chen X."/>
            <person name="Wood M."/>
            <person name="Montefiori M."/>
            <person name="Brummell D.A."/>
            <person name="Schwinn K.E."/>
            <person name="Catanach A."/>
            <person name="Fullerton C."/>
            <person name="Li D."/>
            <person name="Meiyalaghan S."/>
            <person name="Nieuwenhuizen N."/>
            <person name="Read N."/>
            <person name="Prakash R."/>
            <person name="Hunter D."/>
            <person name="Zhang H."/>
            <person name="McKenzie M."/>
            <person name="Knabel M."/>
            <person name="Harris A."/>
            <person name="Allan A.C."/>
            <person name="Gleave A."/>
            <person name="Chen A."/>
            <person name="Janssen B.J."/>
            <person name="Plunkett B."/>
            <person name="Ampomah-Dwamena C."/>
            <person name="Voogd C."/>
            <person name="Leif D."/>
            <person name="Lafferty D."/>
            <person name="Souleyre E.J.F."/>
            <person name="Varkonyi-Gasic E."/>
            <person name="Gambi F."/>
            <person name="Hanley J."/>
            <person name="Yao J.L."/>
            <person name="Cheung J."/>
            <person name="David K.M."/>
            <person name="Warren B."/>
            <person name="Marsh K."/>
            <person name="Snowden K.C."/>
            <person name="Lin-Wang K."/>
            <person name="Brian L."/>
            <person name="Martinez-Sanchez M."/>
            <person name="Wang M."/>
            <person name="Ileperuma N."/>
            <person name="Macnee N."/>
            <person name="Campin R."/>
            <person name="McAtee P."/>
            <person name="Drummond R.S.M."/>
            <person name="Espley R.V."/>
            <person name="Ireland H.S."/>
            <person name="Wu R."/>
            <person name="Atkinson R.G."/>
            <person name="Karunairetnam S."/>
            <person name="Bulley S."/>
            <person name="Chunkath S."/>
            <person name="Hanley Z."/>
            <person name="Storey R."/>
            <person name="Thrimawithana A.H."/>
            <person name="Thomson S."/>
            <person name="David C."/>
            <person name="Testolin R."/>
            <person name="Huang H."/>
            <person name="Hellens R.P."/>
            <person name="Schaffer R.J."/>
        </authorList>
    </citation>
    <scope>NUCLEOTIDE SEQUENCE [LARGE SCALE GENOMIC DNA]</scope>
    <source>
        <strain evidence="5">cv. Red5</strain>
    </source>
</reference>
<comment type="similarity">
    <text evidence="2">Belongs to the PPR family. PCMP-E subfamily.</text>
</comment>
<dbReference type="GO" id="GO:0016556">
    <property type="term" value="P:mRNA modification"/>
    <property type="evidence" value="ECO:0007669"/>
    <property type="project" value="UniProtKB-ARBA"/>
</dbReference>
<dbReference type="STRING" id="1590841.A0A2R6QVC9"/>
<evidence type="ECO:0000313" key="5">
    <source>
        <dbReference type="Proteomes" id="UP000241394"/>
    </source>
</evidence>
<dbReference type="GO" id="GO:0005737">
    <property type="term" value="C:cytoplasm"/>
    <property type="evidence" value="ECO:0007669"/>
    <property type="project" value="UniProtKB-ARBA"/>
</dbReference>
<dbReference type="AlphaFoldDB" id="A0A2R6QVC9"/>